<dbReference type="EMBL" id="AAGWQQ010000066">
    <property type="protein sequence ID" value="EBS7984248.1"/>
    <property type="molecule type" value="Genomic_DNA"/>
</dbReference>
<gene>
    <name evidence="4" type="ORF">CEJ09_20825</name>
    <name evidence="2" type="ORF">DMS94_22900</name>
    <name evidence="3" type="ORF">DOF78_23055</name>
    <name evidence="1" type="ORF">DOF85_23745</name>
</gene>
<reference evidence="3" key="1">
    <citation type="submission" date="2018-06" db="EMBL/GenBank/DDBJ databases">
        <authorList>
            <consortium name="PulseNet: The National Subtyping Network for Foodborne Disease Surveillance"/>
            <person name="Tarr C.L."/>
            <person name="Trees E."/>
            <person name="Katz L.S."/>
            <person name="Carleton-Romer H.A."/>
            <person name="Stroika S."/>
            <person name="Kucerova Z."/>
            <person name="Roache K.F."/>
            <person name="Sabol A.L."/>
            <person name="Besser J."/>
            <person name="Gerner-Smidt P."/>
        </authorList>
    </citation>
    <scope>NUCLEOTIDE SEQUENCE</scope>
    <source>
        <strain evidence="4">PNUSAS015592</strain>
        <strain evidence="2">PNUSAS041911</strain>
        <strain evidence="1">PNUSAS042495</strain>
        <strain evidence="3">PNUSAS042910</strain>
    </source>
</reference>
<evidence type="ECO:0000313" key="2">
    <source>
        <dbReference type="EMBL" id="EBN2157119.1"/>
    </source>
</evidence>
<evidence type="ECO:0000313" key="4">
    <source>
        <dbReference type="EMBL" id="EBS7984248.1"/>
    </source>
</evidence>
<dbReference type="EMBL" id="AAGAQC010000024">
    <property type="protein sequence ID" value="EBL9210897.1"/>
    <property type="molecule type" value="Genomic_DNA"/>
</dbReference>
<evidence type="ECO:0008006" key="5">
    <source>
        <dbReference type="Google" id="ProtNLM"/>
    </source>
</evidence>
<dbReference type="EMBL" id="AAGFCB010000038">
    <property type="protein sequence ID" value="EBN2157119.1"/>
    <property type="molecule type" value="Genomic_DNA"/>
</dbReference>
<proteinExistence type="predicted"/>
<protein>
    <recommendedName>
        <fullName evidence="5">Phage tail tape measure protein</fullName>
    </recommendedName>
</protein>
<evidence type="ECO:0000313" key="1">
    <source>
        <dbReference type="EMBL" id="EBL9210897.1"/>
    </source>
</evidence>
<sequence>MATVGEHLKASVEFGGKIDPTWTRSIGSMEKNIASLMGSVSSKTRKQTVLAEKMKKAMMEGRSVQQLKKMREEYAHLGREISEATGQQKRLNVALERARRFEVWRGRGKGALRGGLSVSASIAKWSAGGLLAGAAGALTSPVMLNQETAEKAGLARSYGVSAPTFMAWDSLAKNAGLNGENVGDLFEEWKNKVGQYDPTDKNAKNSAIGTALPQLGMNAGVFAGKSNQQQVEMILTRLLKMKDGQAAASIADQLFGGEANKLITFMRMTGKSYQTLIEEQKRYNLVTSAGADGALRGNWAFNNLWTVFTSGAAEISGLLGGELAPQITHLADDLKEWFRGGGIEKIKTFIRGELIPDLFAFGRGVSLTARVVYALARKLSWLIPDGDEEKQREARRQTLVALGDWKDPEVARKVARDNGTLAWLNQKMASDPQLRSKVVSAQRQGRGWFGNKEGMNQTLDALAGDTDNAGAFSGTGLLQQMQLFLSPSPSSTSGTEAAPVRLPYGLRRLDESDRAVSQTVTNAPTFNFVINAAQGQSTDAIADSVENRTRSAGAFVGMNTLGDMPTL</sequence>
<comment type="caution">
    <text evidence="3">The sequence shown here is derived from an EMBL/GenBank/DDBJ whole genome shotgun (WGS) entry which is preliminary data.</text>
</comment>
<organism evidence="3">
    <name type="scientific">Salmonella enterica</name>
    <name type="common">Salmonella choleraesuis</name>
    <dbReference type="NCBI Taxonomy" id="28901"/>
    <lineage>
        <taxon>Bacteria</taxon>
        <taxon>Pseudomonadati</taxon>
        <taxon>Pseudomonadota</taxon>
        <taxon>Gammaproteobacteria</taxon>
        <taxon>Enterobacterales</taxon>
        <taxon>Enterobacteriaceae</taxon>
        <taxon>Salmonella</taxon>
    </lineage>
</organism>
<dbReference type="AlphaFoldDB" id="A0A5T7Y1P1"/>
<evidence type="ECO:0000313" key="3">
    <source>
        <dbReference type="EMBL" id="EBN2829413.1"/>
    </source>
</evidence>
<accession>A0A5T7Y1P1</accession>
<dbReference type="EMBL" id="AAGFHZ010000037">
    <property type="protein sequence ID" value="EBN2829413.1"/>
    <property type="molecule type" value="Genomic_DNA"/>
</dbReference>
<name>A0A5T7Y1P1_SALER</name>